<dbReference type="SMART" id="SM00304">
    <property type="entry name" value="HAMP"/>
    <property type="match status" value="1"/>
</dbReference>
<dbReference type="Gene3D" id="1.10.10.60">
    <property type="entry name" value="Homeodomain-like"/>
    <property type="match status" value="2"/>
</dbReference>
<dbReference type="OrthoDB" id="2536004at2"/>
<dbReference type="GO" id="GO:0005886">
    <property type="term" value="C:plasma membrane"/>
    <property type="evidence" value="ECO:0007669"/>
    <property type="project" value="UniProtKB-SubCell"/>
</dbReference>
<keyword evidence="7" id="KW-1133">Transmembrane helix</keyword>
<dbReference type="InterPro" id="IPR041522">
    <property type="entry name" value="CdaR_GGDEF"/>
</dbReference>
<keyword evidence="7" id="KW-0812">Transmembrane</keyword>
<evidence type="ECO:0000256" key="6">
    <source>
        <dbReference type="ARBA" id="ARBA00023163"/>
    </source>
</evidence>
<dbReference type="SMART" id="SM00342">
    <property type="entry name" value="HTH_ARAC"/>
    <property type="match status" value="1"/>
</dbReference>
<name>A0A329MI50_9BACL</name>
<proteinExistence type="predicted"/>
<keyword evidence="4" id="KW-0238">DNA-binding</keyword>
<evidence type="ECO:0000256" key="2">
    <source>
        <dbReference type="ARBA" id="ARBA00022475"/>
    </source>
</evidence>
<evidence type="ECO:0000256" key="5">
    <source>
        <dbReference type="ARBA" id="ARBA00023136"/>
    </source>
</evidence>
<dbReference type="SUPFAM" id="SSF158472">
    <property type="entry name" value="HAMP domain-like"/>
    <property type="match status" value="1"/>
</dbReference>
<dbReference type="InterPro" id="IPR003660">
    <property type="entry name" value="HAMP_dom"/>
</dbReference>
<sequence length="749" mass="84980">MRENRKKPAVRTSYTAVFSLRNVLVFTYILLSVLIIAVFSGITIRVAEKIITEKENRAVLSSLQNISDRINLKIDEYANRMITLAYDATAQTLLKPAGLTEQERFDLTNVLYAKMFDVNVTYSEIQSIVMMDRDGTKYTIANQRRSLEELLSKYYGTPLSKEVDEREGGLYIDFSGKYSEDRDHILLIRTINELRGREAIGIIAVSIKKEALEKILFQDPALQSTRLIDSHGMIASDADKELRGTVNDINIQSRIQNGPSFTTELNGESFFVTHLQNKGYPYTLINRVPEQLIYKDVAYIKKIIMYLILIILCGVVTIAFFLSQSLVKPIGKLIKSMNRVRRGDLNVKMERMPHNEIGVLADNFNQMVDTLRNSIPLRKERLIGKLLLGRVSNDEYRAQAAELGLPNEDIGGCAIVIEINERGGEPVSIDELELFLQEKLIAAGSAALLYVLDNRRIVAVVQDTEAELIVRLHEAMYDGKGISSAIGVGRSYRAYEKMHDSYNEALEALRYKHLFGANEIIYMSDIQVNDYNYEQLDAMEDEIVQSVKYLQEKELLAGTEALFTLFKEQFVSRETMVRTITNIYFKLLRMMNSYRIDLRSSDASPSPIPSLEKVTRPGHTQELKQEFGAFLQAAALLIGNEQEKQMNATITKAIEIIRERYADSTLSVGSICKELFISENYFSKLFKQETGKNFSQFVSSLRLEEAKSLLQQTDLKINEIASRVGFSDANYFSLCFKGAYGMSPGKFRG</sequence>
<evidence type="ECO:0000313" key="11">
    <source>
        <dbReference type="Proteomes" id="UP000250369"/>
    </source>
</evidence>
<dbReference type="PROSITE" id="PS50885">
    <property type="entry name" value="HAMP"/>
    <property type="match status" value="1"/>
</dbReference>
<dbReference type="EMBL" id="QMFB01000011">
    <property type="protein sequence ID" value="RAV19621.1"/>
    <property type="molecule type" value="Genomic_DNA"/>
</dbReference>
<reference evidence="10 11" key="1">
    <citation type="journal article" date="2009" name="Int. J. Syst. Evol. Microbiol.">
        <title>Paenibacillus contaminans sp. nov., isolated from a contaminated laboratory plate.</title>
        <authorList>
            <person name="Chou J.H."/>
            <person name="Lee J.H."/>
            <person name="Lin M.C."/>
            <person name="Chang P.S."/>
            <person name="Arun A.B."/>
            <person name="Young C.C."/>
            <person name="Chen W.M."/>
        </authorList>
    </citation>
    <scope>NUCLEOTIDE SEQUENCE [LARGE SCALE GENOMIC DNA]</scope>
    <source>
        <strain evidence="10 11">CKOBP-6</strain>
    </source>
</reference>
<evidence type="ECO:0000313" key="10">
    <source>
        <dbReference type="EMBL" id="RAV19621.1"/>
    </source>
</evidence>
<evidence type="ECO:0000259" key="9">
    <source>
        <dbReference type="PROSITE" id="PS50885"/>
    </source>
</evidence>
<feature type="domain" description="HTH araC/xylS-type" evidence="8">
    <location>
        <begin position="651"/>
        <end position="749"/>
    </location>
</feature>
<evidence type="ECO:0008006" key="12">
    <source>
        <dbReference type="Google" id="ProtNLM"/>
    </source>
</evidence>
<evidence type="ECO:0000256" key="7">
    <source>
        <dbReference type="SAM" id="Phobius"/>
    </source>
</evidence>
<dbReference type="PANTHER" id="PTHR43280:SF10">
    <property type="entry name" value="REGULATORY PROTEIN POCR"/>
    <property type="match status" value="1"/>
</dbReference>
<protein>
    <recommendedName>
        <fullName evidence="12">AraC family transcriptional regulator</fullName>
    </recommendedName>
</protein>
<keyword evidence="3" id="KW-0805">Transcription regulation</keyword>
<dbReference type="InterPro" id="IPR018060">
    <property type="entry name" value="HTH_AraC"/>
</dbReference>
<dbReference type="PRINTS" id="PR00032">
    <property type="entry name" value="HTHARAC"/>
</dbReference>
<dbReference type="Pfam" id="PF17853">
    <property type="entry name" value="GGDEF_2"/>
    <property type="match status" value="1"/>
</dbReference>
<dbReference type="GO" id="GO:0043565">
    <property type="term" value="F:sequence-specific DNA binding"/>
    <property type="evidence" value="ECO:0007669"/>
    <property type="project" value="InterPro"/>
</dbReference>
<keyword evidence="2" id="KW-1003">Cell membrane</keyword>
<accession>A0A329MI50</accession>
<dbReference type="RefSeq" id="WP_113032526.1">
    <property type="nucleotide sequence ID" value="NZ_QMFB01000011.1"/>
</dbReference>
<keyword evidence="5 7" id="KW-0472">Membrane</keyword>
<comment type="caution">
    <text evidence="10">The sequence shown here is derived from an EMBL/GenBank/DDBJ whole genome shotgun (WGS) entry which is preliminary data.</text>
</comment>
<dbReference type="InterPro" id="IPR020449">
    <property type="entry name" value="Tscrpt_reg_AraC-type_HTH"/>
</dbReference>
<evidence type="ECO:0000259" key="8">
    <source>
        <dbReference type="PROSITE" id="PS01124"/>
    </source>
</evidence>
<evidence type="ECO:0000256" key="4">
    <source>
        <dbReference type="ARBA" id="ARBA00023125"/>
    </source>
</evidence>
<feature type="domain" description="HAMP" evidence="9">
    <location>
        <begin position="324"/>
        <end position="376"/>
    </location>
</feature>
<dbReference type="Pfam" id="PF12833">
    <property type="entry name" value="HTH_18"/>
    <property type="match status" value="1"/>
</dbReference>
<dbReference type="InterPro" id="IPR009057">
    <property type="entry name" value="Homeodomain-like_sf"/>
</dbReference>
<dbReference type="Proteomes" id="UP000250369">
    <property type="component" value="Unassembled WGS sequence"/>
</dbReference>
<comment type="subcellular location">
    <subcellularLocation>
        <location evidence="1">Cell membrane</location>
    </subcellularLocation>
</comment>
<dbReference type="SUPFAM" id="SSF46689">
    <property type="entry name" value="Homeodomain-like"/>
    <property type="match status" value="1"/>
</dbReference>
<dbReference type="GO" id="GO:0003700">
    <property type="term" value="F:DNA-binding transcription factor activity"/>
    <property type="evidence" value="ECO:0007669"/>
    <property type="project" value="InterPro"/>
</dbReference>
<organism evidence="10 11">
    <name type="scientific">Paenibacillus contaminans</name>
    <dbReference type="NCBI Taxonomy" id="450362"/>
    <lineage>
        <taxon>Bacteria</taxon>
        <taxon>Bacillati</taxon>
        <taxon>Bacillota</taxon>
        <taxon>Bacilli</taxon>
        <taxon>Bacillales</taxon>
        <taxon>Paenibacillaceae</taxon>
        <taxon>Paenibacillus</taxon>
    </lineage>
</organism>
<dbReference type="GO" id="GO:0007165">
    <property type="term" value="P:signal transduction"/>
    <property type="evidence" value="ECO:0007669"/>
    <property type="project" value="InterPro"/>
</dbReference>
<dbReference type="PANTHER" id="PTHR43280">
    <property type="entry name" value="ARAC-FAMILY TRANSCRIPTIONAL REGULATOR"/>
    <property type="match status" value="1"/>
</dbReference>
<feature type="transmembrane region" description="Helical" evidence="7">
    <location>
        <begin position="303"/>
        <end position="322"/>
    </location>
</feature>
<keyword evidence="6" id="KW-0804">Transcription</keyword>
<dbReference type="AlphaFoldDB" id="A0A329MI50"/>
<gene>
    <name evidence="10" type="ORF">DQG23_19350</name>
</gene>
<evidence type="ECO:0000256" key="1">
    <source>
        <dbReference type="ARBA" id="ARBA00004236"/>
    </source>
</evidence>
<dbReference type="CDD" id="cd06225">
    <property type="entry name" value="HAMP"/>
    <property type="match status" value="1"/>
</dbReference>
<dbReference type="Gene3D" id="6.10.340.10">
    <property type="match status" value="1"/>
</dbReference>
<dbReference type="PROSITE" id="PS01124">
    <property type="entry name" value="HTH_ARAC_FAMILY_2"/>
    <property type="match status" value="1"/>
</dbReference>
<feature type="transmembrane region" description="Helical" evidence="7">
    <location>
        <begin position="23"/>
        <end position="47"/>
    </location>
</feature>
<dbReference type="Pfam" id="PF00672">
    <property type="entry name" value="HAMP"/>
    <property type="match status" value="1"/>
</dbReference>
<evidence type="ECO:0000256" key="3">
    <source>
        <dbReference type="ARBA" id="ARBA00023015"/>
    </source>
</evidence>
<keyword evidence="11" id="KW-1185">Reference proteome</keyword>